<dbReference type="AlphaFoldDB" id="A0A8H5GPY3"/>
<dbReference type="SUPFAM" id="SSF51905">
    <property type="entry name" value="FAD/NAD(P)-binding domain"/>
    <property type="match status" value="1"/>
</dbReference>
<dbReference type="PANTHER" id="PTHR43004:SF5">
    <property type="entry name" value="FAD-BINDING DOMAIN-CONTAINING PROTEIN"/>
    <property type="match status" value="1"/>
</dbReference>
<evidence type="ECO:0000256" key="1">
    <source>
        <dbReference type="ARBA" id="ARBA00007801"/>
    </source>
</evidence>
<protein>
    <submittedName>
        <fullName evidence="7">Uncharacterized protein</fullName>
    </submittedName>
</protein>
<evidence type="ECO:0000256" key="4">
    <source>
        <dbReference type="ARBA" id="ARBA00023002"/>
    </source>
</evidence>
<dbReference type="InterPro" id="IPR036249">
    <property type="entry name" value="Thioredoxin-like_sf"/>
</dbReference>
<evidence type="ECO:0000256" key="2">
    <source>
        <dbReference type="ARBA" id="ARBA00022630"/>
    </source>
</evidence>
<dbReference type="Proteomes" id="UP000559256">
    <property type="component" value="Unassembled WGS sequence"/>
</dbReference>
<evidence type="ECO:0000259" key="6">
    <source>
        <dbReference type="Pfam" id="PF07976"/>
    </source>
</evidence>
<dbReference type="PANTHER" id="PTHR43004">
    <property type="entry name" value="TRK SYSTEM POTASSIUM UPTAKE PROTEIN"/>
    <property type="match status" value="1"/>
</dbReference>
<dbReference type="InterPro" id="IPR036188">
    <property type="entry name" value="FAD/NAD-bd_sf"/>
</dbReference>
<sequence length="581" mass="64736">MSEELEHLRADVLIVGGGPVGSLVAYQLARFGCKPLLVEQDDKNTMPCYGRACTLWPRTIELLDAVNMAEKLMQLGVATRSGLHFHEGRRVKGGLMYGSRMDKLGDTFFKFALHLRQRLTEEEFIKALQEYDIKPYLLHSIERYRIDESIEDYPVTADVRNLANGQTVQIKAKYIVGADGGKSTVRKLASISFDGEHTKHRWIRMDAVVKTDMPNPRNLNSIDSASHGQILWCPNDNGLTRIGYVFSQALLEKYGGEEGVTMEVAMEEAKKAVSPFKLEFERVDWFTIYGIGQRIAGTFCAQDRVFLAGDACHTHSSGSAQGLNTGVHDAINLAWKLALRVQGIGKKTLLDSYDAERRPLVQRVIDNDKTISMLISGQYPPRFEGRNEHTREILTEWFEDINMQSFTLGLGISYAPSILNFEDPGPSRATVNPGERAPDVYLTKLGTGDPIRLQSILKNNAKFSIIIFSGNPAYTKPSYSSVQAALSHPQSFTALFPKRVFRWFTIPSVFGNGGQEVLGVAPIGTVYLDESVKAHEIYGVDPTRGAIIVFRPDSWVGTVVPMDESGVKKLNGYFDGILERE</sequence>
<feature type="domain" description="FAD-binding" evidence="5">
    <location>
        <begin position="10"/>
        <end position="367"/>
    </location>
</feature>
<dbReference type="SUPFAM" id="SSF54373">
    <property type="entry name" value="FAD-linked reductases, C-terminal domain"/>
    <property type="match status" value="1"/>
</dbReference>
<dbReference type="InterPro" id="IPR002938">
    <property type="entry name" value="FAD-bd"/>
</dbReference>
<proteinExistence type="inferred from homology"/>
<dbReference type="SUPFAM" id="SSF52833">
    <property type="entry name" value="Thioredoxin-like"/>
    <property type="match status" value="1"/>
</dbReference>
<dbReference type="InterPro" id="IPR038220">
    <property type="entry name" value="PHOX_C_sf"/>
</dbReference>
<dbReference type="OrthoDB" id="1716816at2759"/>
<evidence type="ECO:0000313" key="7">
    <source>
        <dbReference type="EMBL" id="KAF5368831.1"/>
    </source>
</evidence>
<comment type="caution">
    <text evidence="7">The sequence shown here is derived from an EMBL/GenBank/DDBJ whole genome shotgun (WGS) entry which is preliminary data.</text>
</comment>
<dbReference type="EMBL" id="JAACJM010000014">
    <property type="protein sequence ID" value="KAF5368831.1"/>
    <property type="molecule type" value="Genomic_DNA"/>
</dbReference>
<evidence type="ECO:0000259" key="5">
    <source>
        <dbReference type="Pfam" id="PF01494"/>
    </source>
</evidence>
<dbReference type="Pfam" id="PF01494">
    <property type="entry name" value="FAD_binding_3"/>
    <property type="match status" value="1"/>
</dbReference>
<dbReference type="Gene3D" id="3.50.50.60">
    <property type="entry name" value="FAD/NAD(P)-binding domain"/>
    <property type="match status" value="1"/>
</dbReference>
<accession>A0A8H5GPY3</accession>
<evidence type="ECO:0000313" key="8">
    <source>
        <dbReference type="Proteomes" id="UP000559256"/>
    </source>
</evidence>
<dbReference type="Gene3D" id="3.30.9.10">
    <property type="entry name" value="D-Amino Acid Oxidase, subunit A, domain 2"/>
    <property type="match status" value="1"/>
</dbReference>
<keyword evidence="3" id="KW-0274">FAD</keyword>
<dbReference type="InterPro" id="IPR012941">
    <property type="entry name" value="Phe_hydrox_C_dim_dom"/>
</dbReference>
<dbReference type="GO" id="GO:0016709">
    <property type="term" value="F:oxidoreductase activity, acting on paired donors, with incorporation or reduction of molecular oxygen, NAD(P)H as one donor, and incorporation of one atom of oxygen"/>
    <property type="evidence" value="ECO:0007669"/>
    <property type="project" value="UniProtKB-ARBA"/>
</dbReference>
<reference evidence="7 8" key="1">
    <citation type="journal article" date="2020" name="ISME J.">
        <title>Uncovering the hidden diversity of litter-decomposition mechanisms in mushroom-forming fungi.</title>
        <authorList>
            <person name="Floudas D."/>
            <person name="Bentzer J."/>
            <person name="Ahren D."/>
            <person name="Johansson T."/>
            <person name="Persson P."/>
            <person name="Tunlid A."/>
        </authorList>
    </citation>
    <scope>NUCLEOTIDE SEQUENCE [LARGE SCALE GENOMIC DNA]</scope>
    <source>
        <strain evidence="7 8">CBS 291.85</strain>
    </source>
</reference>
<keyword evidence="4" id="KW-0560">Oxidoreductase</keyword>
<name>A0A8H5GPY3_9AGAR</name>
<gene>
    <name evidence="7" type="ORF">D9758_003039</name>
</gene>
<organism evidence="7 8">
    <name type="scientific">Tetrapyrgos nigripes</name>
    <dbReference type="NCBI Taxonomy" id="182062"/>
    <lineage>
        <taxon>Eukaryota</taxon>
        <taxon>Fungi</taxon>
        <taxon>Dikarya</taxon>
        <taxon>Basidiomycota</taxon>
        <taxon>Agaricomycotina</taxon>
        <taxon>Agaricomycetes</taxon>
        <taxon>Agaricomycetidae</taxon>
        <taxon>Agaricales</taxon>
        <taxon>Marasmiineae</taxon>
        <taxon>Marasmiaceae</taxon>
        <taxon>Tetrapyrgos</taxon>
    </lineage>
</organism>
<feature type="domain" description="Phenol hydroxylase-like C-terminal dimerisation" evidence="6">
    <location>
        <begin position="413"/>
        <end position="579"/>
    </location>
</feature>
<keyword evidence="8" id="KW-1185">Reference proteome</keyword>
<dbReference type="Pfam" id="PF07976">
    <property type="entry name" value="Phe_hydrox_dim"/>
    <property type="match status" value="1"/>
</dbReference>
<evidence type="ECO:0000256" key="3">
    <source>
        <dbReference type="ARBA" id="ARBA00022827"/>
    </source>
</evidence>
<dbReference type="Gene3D" id="3.40.30.20">
    <property type="match status" value="1"/>
</dbReference>
<dbReference type="InterPro" id="IPR050641">
    <property type="entry name" value="RIFMO-like"/>
</dbReference>
<dbReference type="GO" id="GO:0071949">
    <property type="term" value="F:FAD binding"/>
    <property type="evidence" value="ECO:0007669"/>
    <property type="project" value="InterPro"/>
</dbReference>
<dbReference type="PRINTS" id="PR00420">
    <property type="entry name" value="RNGMNOXGNASE"/>
</dbReference>
<keyword evidence="2" id="KW-0285">Flavoprotein</keyword>
<comment type="similarity">
    <text evidence="1">Belongs to the PheA/TfdB FAD monooxygenase family.</text>
</comment>